<protein>
    <submittedName>
        <fullName evidence="3">Uncharacterized protein</fullName>
    </submittedName>
</protein>
<evidence type="ECO:0000313" key="3">
    <source>
        <dbReference type="EnsemblMetazoa" id="G20784.1:cds"/>
    </source>
</evidence>
<dbReference type="AlphaFoldDB" id="A0A8W8JTG0"/>
<sequence>MIRNLIWVAAIPLVSLVLQHIFMGNVTSVSLTQEDSNKDIDNFTCEDHMQYILMEKVTFVPRTREEYMDYKETKNLKCNHTMLKVTIVLNPVGKKTNIGCFCEKPVAVKKCLEYNENKNVTIIQPKGDAPCNDFSITPCKVKYFSSESYKFFECFEKYGGISSPNENERKINSLKQRELSLKTKIQELNKMLEQREINLTKVIQTQKETIEQRDDKIENLQDENDGLKIYKGFAIVLINCNSGKRPTTGSGDQAAALKNNDQQKQEPFDVDEPELENILLPDNIYQAEDTFELQVGEHLEEDLKMNKPRDKESVDYPV</sequence>
<name>A0A8W8JTG0_MAGGI</name>
<keyword evidence="1" id="KW-0175">Coiled coil</keyword>
<keyword evidence="2" id="KW-0732">Signal</keyword>
<evidence type="ECO:0000256" key="1">
    <source>
        <dbReference type="SAM" id="Coils"/>
    </source>
</evidence>
<accession>A0A8W8JTG0</accession>
<evidence type="ECO:0000256" key="2">
    <source>
        <dbReference type="SAM" id="SignalP"/>
    </source>
</evidence>
<reference evidence="3" key="1">
    <citation type="submission" date="2022-08" db="UniProtKB">
        <authorList>
            <consortium name="EnsemblMetazoa"/>
        </authorList>
    </citation>
    <scope>IDENTIFICATION</scope>
    <source>
        <strain evidence="3">05x7-T-G4-1.051#20</strain>
    </source>
</reference>
<keyword evidence="4" id="KW-1185">Reference proteome</keyword>
<organism evidence="3 4">
    <name type="scientific">Magallana gigas</name>
    <name type="common">Pacific oyster</name>
    <name type="synonym">Crassostrea gigas</name>
    <dbReference type="NCBI Taxonomy" id="29159"/>
    <lineage>
        <taxon>Eukaryota</taxon>
        <taxon>Metazoa</taxon>
        <taxon>Spiralia</taxon>
        <taxon>Lophotrochozoa</taxon>
        <taxon>Mollusca</taxon>
        <taxon>Bivalvia</taxon>
        <taxon>Autobranchia</taxon>
        <taxon>Pteriomorphia</taxon>
        <taxon>Ostreida</taxon>
        <taxon>Ostreoidea</taxon>
        <taxon>Ostreidae</taxon>
        <taxon>Magallana</taxon>
    </lineage>
</organism>
<dbReference type="Proteomes" id="UP000005408">
    <property type="component" value="Unassembled WGS sequence"/>
</dbReference>
<feature type="chain" id="PRO_5036498054" evidence="2">
    <location>
        <begin position="29"/>
        <end position="318"/>
    </location>
</feature>
<proteinExistence type="predicted"/>
<dbReference type="EnsemblMetazoa" id="G20784.1">
    <property type="protein sequence ID" value="G20784.1:cds"/>
    <property type="gene ID" value="G20784"/>
</dbReference>
<feature type="signal peptide" evidence="2">
    <location>
        <begin position="1"/>
        <end position="28"/>
    </location>
</feature>
<feature type="coiled-coil region" evidence="1">
    <location>
        <begin position="171"/>
        <end position="223"/>
    </location>
</feature>
<evidence type="ECO:0000313" key="4">
    <source>
        <dbReference type="Proteomes" id="UP000005408"/>
    </source>
</evidence>